<sequence>MKAWIVYYYDEWCSLVHAETRGKACAYIKDIIDTELDFLDFRAIRIPGLDNKPITYLNTVKAGFRYQIEDDVYNPPIFTKPEYFVNDCNCKICKEQEKMK</sequence>
<reference evidence="2" key="1">
    <citation type="submission" date="2020-03" db="EMBL/GenBank/DDBJ databases">
        <title>The deep terrestrial virosphere.</title>
        <authorList>
            <person name="Holmfeldt K."/>
            <person name="Nilsson E."/>
            <person name="Simone D."/>
            <person name="Lopez-Fernandez M."/>
            <person name="Wu X."/>
            <person name="de Brujin I."/>
            <person name="Lundin D."/>
            <person name="Andersson A."/>
            <person name="Bertilsson S."/>
            <person name="Dopson M."/>
        </authorList>
    </citation>
    <scope>NUCLEOTIDE SEQUENCE</scope>
    <source>
        <strain evidence="1">MM171A02629</strain>
        <strain evidence="2">MM171B03398</strain>
    </source>
</reference>
<name>A0A6M3X7U6_9ZZZZ</name>
<protein>
    <submittedName>
        <fullName evidence="2">Uncharacterized protein</fullName>
    </submittedName>
</protein>
<evidence type="ECO:0000313" key="2">
    <source>
        <dbReference type="EMBL" id="QJH93213.1"/>
    </source>
</evidence>
<organism evidence="2">
    <name type="scientific">viral metagenome</name>
    <dbReference type="NCBI Taxonomy" id="1070528"/>
    <lineage>
        <taxon>unclassified sequences</taxon>
        <taxon>metagenomes</taxon>
        <taxon>organismal metagenomes</taxon>
    </lineage>
</organism>
<proteinExistence type="predicted"/>
<dbReference type="AlphaFoldDB" id="A0A6M3X7U6"/>
<evidence type="ECO:0000313" key="1">
    <source>
        <dbReference type="EMBL" id="QJH92667.1"/>
    </source>
</evidence>
<dbReference type="EMBL" id="MT143910">
    <property type="protein sequence ID" value="QJH92667.1"/>
    <property type="molecule type" value="Genomic_DNA"/>
</dbReference>
<gene>
    <name evidence="1" type="ORF">MM171A02629_0004</name>
    <name evidence="2" type="ORF">MM171B03398_0009</name>
</gene>
<dbReference type="EMBL" id="MT143956">
    <property type="protein sequence ID" value="QJH93213.1"/>
    <property type="molecule type" value="Genomic_DNA"/>
</dbReference>
<accession>A0A6M3X7U6</accession>